<accession>F4G1E0</accession>
<gene>
    <name evidence="3" type="ordered locus">Mcup_0648</name>
</gene>
<reference evidence="3 4" key="1">
    <citation type="journal article" date="2011" name="J. Bacteriol.">
        <title>Complete genome sequence of Metallosphaera cuprina, a metal sulfide-oxidizing archaeon from a hot spring.</title>
        <authorList>
            <person name="Liu L.J."/>
            <person name="You X.Y."/>
            <person name="Zheng H."/>
            <person name="Wang S."/>
            <person name="Jiang C.Y."/>
            <person name="Liu S.J."/>
        </authorList>
    </citation>
    <scope>NUCLEOTIDE SEQUENCE [LARGE SCALE GENOMIC DNA]</scope>
    <source>
        <strain evidence="3 4">Ar-4</strain>
    </source>
</reference>
<dbReference type="PATRIC" id="fig|1006006.8.peg.649"/>
<dbReference type="KEGG" id="mcn:Mcup_0648"/>
<dbReference type="GO" id="GO:0016758">
    <property type="term" value="F:hexosyltransferase activity"/>
    <property type="evidence" value="ECO:0007669"/>
    <property type="project" value="InterPro"/>
</dbReference>
<organism evidence="3 4">
    <name type="scientific">Metallosphaera cuprina (strain Ar-4)</name>
    <dbReference type="NCBI Taxonomy" id="1006006"/>
    <lineage>
        <taxon>Archaea</taxon>
        <taxon>Thermoproteota</taxon>
        <taxon>Thermoprotei</taxon>
        <taxon>Sulfolobales</taxon>
        <taxon>Sulfolobaceae</taxon>
        <taxon>Metallosphaera</taxon>
    </lineage>
</organism>
<dbReference type="GeneID" id="10492839"/>
<protein>
    <submittedName>
        <fullName evidence="3">Glycosyltransferase family 28 protein</fullName>
    </submittedName>
</protein>
<name>F4G1E0_METCR</name>
<comment type="similarity">
    <text evidence="1">Belongs to the glycosyltransferase 28 family.</text>
</comment>
<dbReference type="OrthoDB" id="17804at2157"/>
<dbReference type="AlphaFoldDB" id="F4G1E0"/>
<keyword evidence="4" id="KW-1185">Reference proteome</keyword>
<evidence type="ECO:0000313" key="3">
    <source>
        <dbReference type="EMBL" id="AEB94753.1"/>
    </source>
</evidence>
<dbReference type="Gene3D" id="3.40.50.2000">
    <property type="entry name" value="Glycogen Phosphorylase B"/>
    <property type="match status" value="2"/>
</dbReference>
<dbReference type="RefSeq" id="WP_013737251.1">
    <property type="nucleotide sequence ID" value="NC_015435.1"/>
</dbReference>
<feature type="domain" description="Glycosyl transferase family 28 C-terminal" evidence="2">
    <location>
        <begin position="168"/>
        <end position="298"/>
    </location>
</feature>
<dbReference type="EMBL" id="CP002656">
    <property type="protein sequence ID" value="AEB94753.1"/>
    <property type="molecule type" value="Genomic_DNA"/>
</dbReference>
<evidence type="ECO:0000313" key="4">
    <source>
        <dbReference type="Proteomes" id="UP000007812"/>
    </source>
</evidence>
<dbReference type="STRING" id="1006006.Mcup_0648"/>
<dbReference type="HOGENOM" id="CLU_873241_0_0_2"/>
<dbReference type="PANTHER" id="PTHR21015">
    <property type="entry name" value="UDP-N-ACETYLGLUCOSAMINE--N-ACETYLMURAMYL-(PENTAPEPTIDE) PYROPHOSPHORYL-UNDECAPRENOL N-ACETYLGLUCOSAMINE TRANSFERASE 1"/>
    <property type="match status" value="1"/>
</dbReference>
<evidence type="ECO:0000259" key="2">
    <source>
        <dbReference type="Pfam" id="PF04101"/>
    </source>
</evidence>
<dbReference type="PANTHER" id="PTHR21015:SF22">
    <property type="entry name" value="GLYCOSYLTRANSFERASE"/>
    <property type="match status" value="1"/>
</dbReference>
<dbReference type="Pfam" id="PF04101">
    <property type="entry name" value="Glyco_tran_28_C"/>
    <property type="match status" value="1"/>
</dbReference>
<dbReference type="eggNOG" id="arCOG01394">
    <property type="taxonomic scope" value="Archaea"/>
</dbReference>
<proteinExistence type="inferred from homology"/>
<dbReference type="Proteomes" id="UP000007812">
    <property type="component" value="Chromosome"/>
</dbReference>
<sequence length="317" mass="35099">MRSLLIIASGGGHSGFARAIAEYLPFKADFVIPKGDENSRKLLEPYAERIYEVSKPREPKGSNVSVFPRLFSALSESLSIPRYKVTIATGSNHSLIPSLVQKSKGSIIFSIESQDRIITKGKAVSILSRFSKGVFLHWKEQAKLYENGIVVGPILQKRKYEPRDEGYILITAGTEGFKPLFDKIVNAGLKNAIIQTGKVSPEYYLKRGVKAFSFDPDLERLIASASVVITHQGKTAMESAVLYRKPTIIVFNKSLTRAATYEDVKLYSSILGATFIGDPSTWGSEEVLINAIEKSKQPETYEPGTEKLVKVIVDYLT</sequence>
<evidence type="ECO:0000256" key="1">
    <source>
        <dbReference type="ARBA" id="ARBA00006962"/>
    </source>
</evidence>
<dbReference type="InterPro" id="IPR007235">
    <property type="entry name" value="Glyco_trans_28_C"/>
</dbReference>
<dbReference type="SUPFAM" id="SSF53756">
    <property type="entry name" value="UDP-Glycosyltransferase/glycogen phosphorylase"/>
    <property type="match status" value="1"/>
</dbReference>